<dbReference type="InterPro" id="IPR012310">
    <property type="entry name" value="DNA_ligase_ATP-dep_cent"/>
</dbReference>
<dbReference type="InterPro" id="IPR050191">
    <property type="entry name" value="ATP-dep_DNA_ligase"/>
</dbReference>
<protein>
    <recommendedName>
        <fullName evidence="2">DNA ligase</fullName>
    </recommendedName>
</protein>
<evidence type="ECO:0000256" key="7">
    <source>
        <dbReference type="ARBA" id="ARBA00023306"/>
    </source>
</evidence>
<feature type="domain" description="ATP-dependent DNA ligase family profile" evidence="8">
    <location>
        <begin position="277"/>
        <end position="383"/>
    </location>
</feature>
<dbReference type="OrthoDB" id="3365at10239"/>
<dbReference type="SUPFAM" id="SSF56091">
    <property type="entry name" value="DNA ligase/mRNA capping enzyme, catalytic domain"/>
    <property type="match status" value="1"/>
</dbReference>
<keyword evidence="5" id="KW-0547">Nucleotide-binding</keyword>
<dbReference type="KEGG" id="vg:26374024"/>
<dbReference type="PANTHER" id="PTHR45674:SF9">
    <property type="entry name" value="DNA LIGASE 3"/>
    <property type="match status" value="1"/>
</dbReference>
<dbReference type="Gene3D" id="2.40.50.140">
    <property type="entry name" value="Nucleic acid-binding proteins"/>
    <property type="match status" value="1"/>
</dbReference>
<dbReference type="InterPro" id="IPR012340">
    <property type="entry name" value="NA-bd_OB-fold"/>
</dbReference>
<name>A0A0R7EZ13_9BBAC</name>
<gene>
    <name evidence="9" type="primary">DNA-ligase</name>
</gene>
<keyword evidence="4" id="KW-0132">Cell division</keyword>
<dbReference type="GO" id="GO:0006281">
    <property type="term" value="P:DNA repair"/>
    <property type="evidence" value="ECO:0007669"/>
    <property type="project" value="UniProtKB-KW"/>
</dbReference>
<dbReference type="InterPro" id="IPR036599">
    <property type="entry name" value="DNA_ligase_N_sf"/>
</dbReference>
<keyword evidence="6" id="KW-0067">ATP-binding</keyword>
<evidence type="ECO:0000313" key="10">
    <source>
        <dbReference type="Proteomes" id="UP000203433"/>
    </source>
</evidence>
<dbReference type="EMBL" id="KP296186">
    <property type="protein sequence ID" value="AKN80818.1"/>
    <property type="molecule type" value="Genomic_DNA"/>
</dbReference>
<keyword evidence="10" id="KW-1185">Reference proteome</keyword>
<dbReference type="PANTHER" id="PTHR45674">
    <property type="entry name" value="DNA LIGASE 1/3 FAMILY MEMBER"/>
    <property type="match status" value="1"/>
</dbReference>
<dbReference type="GO" id="GO:0051301">
    <property type="term" value="P:cell division"/>
    <property type="evidence" value="ECO:0007669"/>
    <property type="project" value="UniProtKB-KW"/>
</dbReference>
<dbReference type="SUPFAM" id="SSF50249">
    <property type="entry name" value="Nucleic acid-binding proteins"/>
    <property type="match status" value="1"/>
</dbReference>
<evidence type="ECO:0000256" key="6">
    <source>
        <dbReference type="ARBA" id="ARBA00022840"/>
    </source>
</evidence>
<evidence type="ECO:0000256" key="4">
    <source>
        <dbReference type="ARBA" id="ARBA00022618"/>
    </source>
</evidence>
<dbReference type="Pfam" id="PF01068">
    <property type="entry name" value="DNA_ligase_A_M"/>
    <property type="match status" value="1"/>
</dbReference>
<dbReference type="GO" id="GO:0006310">
    <property type="term" value="P:DNA recombination"/>
    <property type="evidence" value="ECO:0007669"/>
    <property type="project" value="UniProtKB-KW"/>
</dbReference>
<evidence type="ECO:0000256" key="3">
    <source>
        <dbReference type="ARBA" id="ARBA00022598"/>
    </source>
</evidence>
<evidence type="ECO:0000256" key="5">
    <source>
        <dbReference type="ARBA" id="ARBA00022741"/>
    </source>
</evidence>
<dbReference type="GO" id="GO:0003677">
    <property type="term" value="F:DNA binding"/>
    <property type="evidence" value="ECO:0007669"/>
    <property type="project" value="InterPro"/>
</dbReference>
<organism evidence="9 10">
    <name type="scientific">Diatraea saccharalis granulovirus</name>
    <dbReference type="NCBI Taxonomy" id="1675862"/>
    <lineage>
        <taxon>Viruses</taxon>
        <taxon>Viruses incertae sedis</taxon>
        <taxon>Naldaviricetes</taxon>
        <taxon>Lefavirales</taxon>
        <taxon>Baculoviridae</taxon>
        <taxon>Betabaculovirus</taxon>
        <taxon>Betabaculovirus disaccharalis</taxon>
    </lineage>
</organism>
<evidence type="ECO:0000256" key="1">
    <source>
        <dbReference type="ARBA" id="ARBA00007572"/>
    </source>
</evidence>
<reference evidence="9 10" key="1">
    <citation type="journal article" date="2015" name="J. Virol.">
        <title>A betabaculovirus-encoded gp64 homolog is a functional envelope fusion protein.</title>
        <authorList>
            <person name="Ardisson-Araujo D.M."/>
            <person name="Melo F.L."/>
            <person name="Clem R.J."/>
            <person name="Wolff J.L."/>
            <person name="Ribeiro B.M."/>
        </authorList>
    </citation>
    <scope>NUCLEOTIDE SEQUENCE [LARGE SCALE GENOMIC DNA]</scope>
    <source>
        <strain evidence="9 10">Parana-2009</strain>
    </source>
</reference>
<dbReference type="Proteomes" id="UP000203433">
    <property type="component" value="Segment"/>
</dbReference>
<dbReference type="InterPro" id="IPR016059">
    <property type="entry name" value="DNA_ligase_ATP-dep_CS"/>
</dbReference>
<evidence type="ECO:0000313" key="9">
    <source>
        <dbReference type="EMBL" id="AKN80818.1"/>
    </source>
</evidence>
<comment type="similarity">
    <text evidence="1">Belongs to the ATP-dependent DNA ligase family.</text>
</comment>
<dbReference type="PROSITE" id="PS00333">
    <property type="entry name" value="DNA_LIGASE_A2"/>
    <property type="match status" value="1"/>
</dbReference>
<dbReference type="Gene3D" id="3.30.470.30">
    <property type="entry name" value="DNA ligase/mRNA capping enzyme"/>
    <property type="match status" value="2"/>
</dbReference>
<dbReference type="RefSeq" id="YP_009182307.1">
    <property type="nucleotide sequence ID" value="NC_028491.1"/>
</dbReference>
<dbReference type="PROSITE" id="PS00697">
    <property type="entry name" value="DNA_LIGASE_A1"/>
    <property type="match status" value="1"/>
</dbReference>
<dbReference type="Gene3D" id="1.10.3260.10">
    <property type="entry name" value="DNA ligase, ATP-dependent, N-terminal domain"/>
    <property type="match status" value="1"/>
</dbReference>
<evidence type="ECO:0000259" key="8">
    <source>
        <dbReference type="PROSITE" id="PS50160"/>
    </source>
</evidence>
<accession>A0A0R7EZ13</accession>
<dbReference type="GO" id="GO:0005524">
    <property type="term" value="F:ATP binding"/>
    <property type="evidence" value="ECO:0007669"/>
    <property type="project" value="UniProtKB-KW"/>
</dbReference>
<keyword evidence="7" id="KW-0131">Cell cycle</keyword>
<proteinExistence type="inferred from homology"/>
<dbReference type="GO" id="GO:0006273">
    <property type="term" value="P:lagging strand elongation"/>
    <property type="evidence" value="ECO:0007669"/>
    <property type="project" value="TreeGrafter"/>
</dbReference>
<dbReference type="GeneID" id="26374024"/>
<dbReference type="GO" id="GO:0003910">
    <property type="term" value="F:DNA ligase (ATP) activity"/>
    <property type="evidence" value="ECO:0007669"/>
    <property type="project" value="InterPro"/>
</dbReference>
<dbReference type="PROSITE" id="PS50160">
    <property type="entry name" value="DNA_LIGASE_A3"/>
    <property type="match status" value="1"/>
</dbReference>
<sequence>MFFSTFAAVYNRLLTLNTINEINMVINKNENKNDIYLWLYRLSKFEKKFRINDKHLLTVFCKVREPHIDRKNLLDEFRKVGVAKTCSLIACGGELDNDLTMEEVYNFLTTLQFIPSKNHHLIRHFKTILHRCNEHTLFCLITIIRNTRKNKKLLTKRKNLCLFKHFVGGRKGSLEEEIKRDLNMITPGKPVECMLAQPCKSFDAIDYDILCVEIKYNGERVQLHKVNDGQIACFKRNLNLNQKCSNMYGTIMRALHHVDDIILDCELMGTCPDTYHLIVFDILYLNGKSLMNEELSKRKEIMRDVLRYDDTTVRCIEYVVCENKDLVEEWVREMLRKEAVEGVVIKHWNGVYESKKKKWFKIKSCYFKNVCSADLVVVGGWYGAKDSLSIYLVAAPFYDYEHDKWMFLPVSKVKFSKNNYEHYMKPYKLHDCDWLVNDEHLRKLGKIPDMVAKEPLIMPVWEMEGDFIRSNKSWSWGSVTHNYVSIRLPRFIRVRDDKSYEQSNTIFDLNLLASISNKSFDYPDLYQFFLSDNNIKNMSIDSKSL</sequence>
<evidence type="ECO:0000256" key="2">
    <source>
        <dbReference type="ARBA" id="ARBA00013308"/>
    </source>
</evidence>
<keyword evidence="3 9" id="KW-0436">Ligase</keyword>